<feature type="compositionally biased region" description="Basic and acidic residues" evidence="1">
    <location>
        <begin position="1"/>
        <end position="10"/>
    </location>
</feature>
<name>A0A453T478_AEGTS</name>
<reference evidence="2" key="4">
    <citation type="submission" date="2019-03" db="UniProtKB">
        <authorList>
            <consortium name="EnsemblPlants"/>
        </authorList>
    </citation>
    <scope>IDENTIFICATION</scope>
</reference>
<organism evidence="2 3">
    <name type="scientific">Aegilops tauschii subsp. strangulata</name>
    <name type="common">Goatgrass</name>
    <dbReference type="NCBI Taxonomy" id="200361"/>
    <lineage>
        <taxon>Eukaryota</taxon>
        <taxon>Viridiplantae</taxon>
        <taxon>Streptophyta</taxon>
        <taxon>Embryophyta</taxon>
        <taxon>Tracheophyta</taxon>
        <taxon>Spermatophyta</taxon>
        <taxon>Magnoliopsida</taxon>
        <taxon>Liliopsida</taxon>
        <taxon>Poales</taxon>
        <taxon>Poaceae</taxon>
        <taxon>BOP clade</taxon>
        <taxon>Pooideae</taxon>
        <taxon>Triticodae</taxon>
        <taxon>Triticeae</taxon>
        <taxon>Triticinae</taxon>
        <taxon>Aegilops</taxon>
    </lineage>
</organism>
<evidence type="ECO:0000313" key="3">
    <source>
        <dbReference type="Proteomes" id="UP000015105"/>
    </source>
</evidence>
<evidence type="ECO:0000313" key="2">
    <source>
        <dbReference type="EnsemblPlants" id="AET7Gv21230800.4"/>
    </source>
</evidence>
<sequence>MPRKLMDSSKIHGMGWKPKVPLKRGLSRHTSGMWRMPLPRRSNMVVSCSPLPLIVCTLI</sequence>
<keyword evidence="3" id="KW-1185">Reference proteome</keyword>
<reference evidence="3" key="2">
    <citation type="journal article" date="2017" name="Nat. Plants">
        <title>The Aegilops tauschii genome reveals multiple impacts of transposons.</title>
        <authorList>
            <person name="Zhao G."/>
            <person name="Zou C."/>
            <person name="Li K."/>
            <person name="Wang K."/>
            <person name="Li T."/>
            <person name="Gao L."/>
            <person name="Zhang X."/>
            <person name="Wang H."/>
            <person name="Yang Z."/>
            <person name="Liu X."/>
            <person name="Jiang W."/>
            <person name="Mao L."/>
            <person name="Kong X."/>
            <person name="Jiao Y."/>
            <person name="Jia J."/>
        </authorList>
    </citation>
    <scope>NUCLEOTIDE SEQUENCE [LARGE SCALE GENOMIC DNA]</scope>
    <source>
        <strain evidence="3">cv. AL8/78</strain>
    </source>
</reference>
<reference evidence="2" key="3">
    <citation type="journal article" date="2017" name="Nature">
        <title>Genome sequence of the progenitor of the wheat D genome Aegilops tauschii.</title>
        <authorList>
            <person name="Luo M.C."/>
            <person name="Gu Y.Q."/>
            <person name="Puiu D."/>
            <person name="Wang H."/>
            <person name="Twardziok S.O."/>
            <person name="Deal K.R."/>
            <person name="Huo N."/>
            <person name="Zhu T."/>
            <person name="Wang L."/>
            <person name="Wang Y."/>
            <person name="McGuire P.E."/>
            <person name="Liu S."/>
            <person name="Long H."/>
            <person name="Ramasamy R.K."/>
            <person name="Rodriguez J.C."/>
            <person name="Van S.L."/>
            <person name="Yuan L."/>
            <person name="Wang Z."/>
            <person name="Xia Z."/>
            <person name="Xiao L."/>
            <person name="Anderson O.D."/>
            <person name="Ouyang S."/>
            <person name="Liang Y."/>
            <person name="Zimin A.V."/>
            <person name="Pertea G."/>
            <person name="Qi P."/>
            <person name="Bennetzen J.L."/>
            <person name="Dai X."/>
            <person name="Dawson M.W."/>
            <person name="Muller H.G."/>
            <person name="Kugler K."/>
            <person name="Rivarola-Duarte L."/>
            <person name="Spannagl M."/>
            <person name="Mayer K.F.X."/>
            <person name="Lu F.H."/>
            <person name="Bevan M.W."/>
            <person name="Leroy P."/>
            <person name="Li P."/>
            <person name="You F.M."/>
            <person name="Sun Q."/>
            <person name="Liu Z."/>
            <person name="Lyons E."/>
            <person name="Wicker T."/>
            <person name="Salzberg S.L."/>
            <person name="Devos K.M."/>
            <person name="Dvorak J."/>
        </authorList>
    </citation>
    <scope>NUCLEOTIDE SEQUENCE [LARGE SCALE GENOMIC DNA]</scope>
    <source>
        <strain evidence="2">cv. AL8/78</strain>
    </source>
</reference>
<reference evidence="3" key="1">
    <citation type="journal article" date="2014" name="Science">
        <title>Ancient hybridizations among the ancestral genomes of bread wheat.</title>
        <authorList>
            <consortium name="International Wheat Genome Sequencing Consortium,"/>
            <person name="Marcussen T."/>
            <person name="Sandve S.R."/>
            <person name="Heier L."/>
            <person name="Spannagl M."/>
            <person name="Pfeifer M."/>
            <person name="Jakobsen K.S."/>
            <person name="Wulff B.B."/>
            <person name="Steuernagel B."/>
            <person name="Mayer K.F."/>
            <person name="Olsen O.A."/>
        </authorList>
    </citation>
    <scope>NUCLEOTIDE SEQUENCE [LARGE SCALE GENOMIC DNA]</scope>
    <source>
        <strain evidence="3">cv. AL8/78</strain>
    </source>
</reference>
<dbReference type="Proteomes" id="UP000015105">
    <property type="component" value="Chromosome 7D"/>
</dbReference>
<accession>A0A453T478</accession>
<dbReference type="Gramene" id="AET7Gv21230800.4">
    <property type="protein sequence ID" value="AET7Gv21230800.4"/>
    <property type="gene ID" value="AET7Gv21230800"/>
</dbReference>
<protein>
    <submittedName>
        <fullName evidence="2">Uncharacterized protein</fullName>
    </submittedName>
</protein>
<feature type="region of interest" description="Disordered" evidence="1">
    <location>
        <begin position="1"/>
        <end position="24"/>
    </location>
</feature>
<evidence type="ECO:0000256" key="1">
    <source>
        <dbReference type="SAM" id="MobiDB-lite"/>
    </source>
</evidence>
<proteinExistence type="predicted"/>
<dbReference type="EnsemblPlants" id="AET7Gv21230800.4">
    <property type="protein sequence ID" value="AET7Gv21230800.4"/>
    <property type="gene ID" value="AET7Gv21230800"/>
</dbReference>
<reference evidence="2" key="5">
    <citation type="journal article" date="2021" name="G3 (Bethesda)">
        <title>Aegilops tauschii genome assembly Aet v5.0 features greater sequence contiguity and improved annotation.</title>
        <authorList>
            <person name="Wang L."/>
            <person name="Zhu T."/>
            <person name="Rodriguez J.C."/>
            <person name="Deal K.R."/>
            <person name="Dubcovsky J."/>
            <person name="McGuire P.E."/>
            <person name="Lux T."/>
            <person name="Spannagl M."/>
            <person name="Mayer K.F.X."/>
            <person name="Baldrich P."/>
            <person name="Meyers B.C."/>
            <person name="Huo N."/>
            <person name="Gu Y.Q."/>
            <person name="Zhou H."/>
            <person name="Devos K.M."/>
            <person name="Bennetzen J.L."/>
            <person name="Unver T."/>
            <person name="Budak H."/>
            <person name="Gulick P.J."/>
            <person name="Galiba G."/>
            <person name="Kalapos B."/>
            <person name="Nelson D.R."/>
            <person name="Li P."/>
            <person name="You F.M."/>
            <person name="Luo M.C."/>
            <person name="Dvorak J."/>
        </authorList>
    </citation>
    <scope>NUCLEOTIDE SEQUENCE [LARGE SCALE GENOMIC DNA]</scope>
    <source>
        <strain evidence="2">cv. AL8/78</strain>
    </source>
</reference>
<dbReference type="AlphaFoldDB" id="A0A453T478"/>